<keyword evidence="3" id="KW-1185">Reference proteome</keyword>
<evidence type="ECO:0000313" key="3">
    <source>
        <dbReference type="Proteomes" id="UP000612282"/>
    </source>
</evidence>
<comment type="caution">
    <text evidence="2">The sequence shown here is derived from an EMBL/GenBank/DDBJ whole genome shotgun (WGS) entry which is preliminary data.</text>
</comment>
<dbReference type="Proteomes" id="UP000612282">
    <property type="component" value="Unassembled WGS sequence"/>
</dbReference>
<name>A0ABQ3XQU9_9ACTN</name>
<feature type="domain" description="AB hydrolase-1" evidence="1">
    <location>
        <begin position="4"/>
        <end position="236"/>
    </location>
</feature>
<reference evidence="2 3" key="1">
    <citation type="submission" date="2021-01" db="EMBL/GenBank/DDBJ databases">
        <title>Whole genome shotgun sequence of Actinoplanes couchii NBRC 106145.</title>
        <authorList>
            <person name="Komaki H."/>
            <person name="Tamura T."/>
        </authorList>
    </citation>
    <scope>NUCLEOTIDE SEQUENCE [LARGE SCALE GENOMIC DNA]</scope>
    <source>
        <strain evidence="2 3">NBRC 106145</strain>
    </source>
</reference>
<dbReference type="EMBL" id="BOMG01000115">
    <property type="protein sequence ID" value="GID60879.1"/>
    <property type="molecule type" value="Genomic_DNA"/>
</dbReference>
<accession>A0ABQ3XQU9</accession>
<dbReference type="Gene3D" id="3.40.50.1820">
    <property type="entry name" value="alpha/beta hydrolase"/>
    <property type="match status" value="1"/>
</dbReference>
<dbReference type="Pfam" id="PF12697">
    <property type="entry name" value="Abhydrolase_6"/>
    <property type="match status" value="1"/>
</dbReference>
<evidence type="ECO:0000259" key="1">
    <source>
        <dbReference type="Pfam" id="PF12697"/>
    </source>
</evidence>
<dbReference type="PANTHER" id="PTHR37017">
    <property type="entry name" value="AB HYDROLASE-1 DOMAIN-CONTAINING PROTEIN-RELATED"/>
    <property type="match status" value="1"/>
</dbReference>
<dbReference type="PANTHER" id="PTHR37017:SF11">
    <property type="entry name" value="ESTERASE_LIPASE_THIOESTERASE DOMAIN-CONTAINING PROTEIN"/>
    <property type="match status" value="1"/>
</dbReference>
<dbReference type="InterPro" id="IPR052897">
    <property type="entry name" value="Sec-Metab_Biosynth_Hydrolase"/>
</dbReference>
<sequence length="241" mass="25332">MRNVVFVHGFWHGSWCWSPVTTRLAARDIPSVAIDLAPGAVTARSAADNLIEQLEPLGPSVVVAHSMGGVTATAAAEKAPHLFEHLMYVAAFAPVGGLPAVTDIFSPENEGDLVKPLFAGDPAELGSLRIRTDEPQPLIDAFYDDVDPATAAAAIAMLRTDEPLGIPGEAFPVTPARYGAVPHSYVVTARDRAVLPALQHRLVKEIDTVSAAPTSVVTLDCAHSPFLSQPSALADAIAAVY</sequence>
<evidence type="ECO:0000313" key="2">
    <source>
        <dbReference type="EMBL" id="GID60879.1"/>
    </source>
</evidence>
<dbReference type="SUPFAM" id="SSF53474">
    <property type="entry name" value="alpha/beta-Hydrolases"/>
    <property type="match status" value="1"/>
</dbReference>
<dbReference type="InterPro" id="IPR029058">
    <property type="entry name" value="AB_hydrolase_fold"/>
</dbReference>
<organism evidence="2 3">
    <name type="scientific">Actinoplanes couchii</name>
    <dbReference type="NCBI Taxonomy" id="403638"/>
    <lineage>
        <taxon>Bacteria</taxon>
        <taxon>Bacillati</taxon>
        <taxon>Actinomycetota</taxon>
        <taxon>Actinomycetes</taxon>
        <taxon>Micromonosporales</taxon>
        <taxon>Micromonosporaceae</taxon>
        <taxon>Actinoplanes</taxon>
    </lineage>
</organism>
<dbReference type="InterPro" id="IPR000073">
    <property type="entry name" value="AB_hydrolase_1"/>
</dbReference>
<dbReference type="RefSeq" id="WP_203808300.1">
    <property type="nucleotide sequence ID" value="NZ_BAAAQE010000049.1"/>
</dbReference>
<proteinExistence type="predicted"/>
<protein>
    <recommendedName>
        <fullName evidence="1">AB hydrolase-1 domain-containing protein</fullName>
    </recommendedName>
</protein>
<gene>
    <name evidence="2" type="ORF">Aco03nite_092830</name>
</gene>